<protein>
    <submittedName>
        <fullName evidence="1">Uncharacterized protein</fullName>
    </submittedName>
</protein>
<accession>A0A1V0SFK7</accession>
<dbReference type="EMBL" id="KY684104">
    <property type="protein sequence ID" value="ARF10493.1"/>
    <property type="molecule type" value="Genomic_DNA"/>
</dbReference>
<name>A0A1V0SFK7_9VIRU</name>
<proteinExistence type="predicted"/>
<gene>
    <name evidence="1" type="ORF">Hokovirus_2_20</name>
</gene>
<reference evidence="1" key="1">
    <citation type="journal article" date="2017" name="Science">
        <title>Giant viruses with an expanded complement of translation system components.</title>
        <authorList>
            <person name="Schulz F."/>
            <person name="Yutin N."/>
            <person name="Ivanova N.N."/>
            <person name="Ortega D.R."/>
            <person name="Lee T.K."/>
            <person name="Vierheilig J."/>
            <person name="Daims H."/>
            <person name="Horn M."/>
            <person name="Wagner M."/>
            <person name="Jensen G.J."/>
            <person name="Kyrpides N.C."/>
            <person name="Koonin E.V."/>
            <person name="Woyke T."/>
        </authorList>
    </citation>
    <scope>NUCLEOTIDE SEQUENCE</scope>
    <source>
        <strain evidence="1">HKV1</strain>
    </source>
</reference>
<evidence type="ECO:0000313" key="1">
    <source>
        <dbReference type="EMBL" id="ARF10493.1"/>
    </source>
</evidence>
<organism evidence="1">
    <name type="scientific">Hokovirus HKV1</name>
    <dbReference type="NCBI Taxonomy" id="1977638"/>
    <lineage>
        <taxon>Viruses</taxon>
        <taxon>Varidnaviria</taxon>
        <taxon>Bamfordvirae</taxon>
        <taxon>Nucleocytoviricota</taxon>
        <taxon>Megaviricetes</taxon>
        <taxon>Imitervirales</taxon>
        <taxon>Mimiviridae</taxon>
        <taxon>Klosneuvirinae</taxon>
        <taxon>Hokovirus</taxon>
    </lineage>
</organism>
<sequence length="164" mass="19725">MAAYNNFRMSITDILNLHNEMKKGLLNDIILFKKKFLINGCECFEEIARKEYQDEKIHASFYEFIKTHRNKKNFNDLYNSHTFVCDKCDIIKETTYPKYWENYLCIIFENGEEVISQKFTCENIIENIEKSVEINLLKKNLKPEDLLKINKFIKKINEFMINLQ</sequence>